<dbReference type="AlphaFoldDB" id="A0A815X1I6"/>
<keyword evidence="3 8" id="KW-1133">Transmembrane helix</keyword>
<evidence type="ECO:0000313" key="10">
    <source>
        <dbReference type="EMBL" id="CAF1550778.1"/>
    </source>
</evidence>
<keyword evidence="12" id="KW-1185">Reference proteome</keyword>
<dbReference type="EMBL" id="CAJNOM010005077">
    <property type="protein sequence ID" value="CAF1661125.1"/>
    <property type="molecule type" value="Genomic_DNA"/>
</dbReference>
<dbReference type="PANTHER" id="PTHR24240">
    <property type="entry name" value="OPSIN"/>
    <property type="match status" value="1"/>
</dbReference>
<dbReference type="InterPro" id="IPR000276">
    <property type="entry name" value="GPCR_Rhodpsn"/>
</dbReference>
<evidence type="ECO:0000259" key="9">
    <source>
        <dbReference type="PROSITE" id="PS50262"/>
    </source>
</evidence>
<evidence type="ECO:0000256" key="5">
    <source>
        <dbReference type="ARBA" id="ARBA00023136"/>
    </source>
</evidence>
<dbReference type="PROSITE" id="PS50262">
    <property type="entry name" value="G_PROTEIN_RECEP_F1_2"/>
    <property type="match status" value="1"/>
</dbReference>
<evidence type="ECO:0000256" key="6">
    <source>
        <dbReference type="ARBA" id="ARBA00023170"/>
    </source>
</evidence>
<name>A0A815X1I6_9BILA</name>
<evidence type="ECO:0000313" key="11">
    <source>
        <dbReference type="EMBL" id="CAF1661125.1"/>
    </source>
</evidence>
<feature type="transmembrane region" description="Helical" evidence="8">
    <location>
        <begin position="65"/>
        <end position="86"/>
    </location>
</feature>
<evidence type="ECO:0000256" key="7">
    <source>
        <dbReference type="ARBA" id="ARBA00023224"/>
    </source>
</evidence>
<evidence type="ECO:0000313" key="13">
    <source>
        <dbReference type="Proteomes" id="UP000663877"/>
    </source>
</evidence>
<keyword evidence="7" id="KW-0807">Transducer</keyword>
<keyword evidence="5 8" id="KW-0472">Membrane</keyword>
<keyword evidence="6" id="KW-0675">Receptor</keyword>
<feature type="transmembrane region" description="Helical" evidence="8">
    <location>
        <begin position="106"/>
        <end position="124"/>
    </location>
</feature>
<organism evidence="10 13">
    <name type="scientific">Adineta steineri</name>
    <dbReference type="NCBI Taxonomy" id="433720"/>
    <lineage>
        <taxon>Eukaryota</taxon>
        <taxon>Metazoa</taxon>
        <taxon>Spiralia</taxon>
        <taxon>Gnathifera</taxon>
        <taxon>Rotifera</taxon>
        <taxon>Eurotatoria</taxon>
        <taxon>Bdelloidea</taxon>
        <taxon>Adinetida</taxon>
        <taxon>Adinetidae</taxon>
        <taxon>Adineta</taxon>
    </lineage>
</organism>
<protein>
    <recommendedName>
        <fullName evidence="9">G-protein coupled receptors family 1 profile domain-containing protein</fullName>
    </recommendedName>
</protein>
<evidence type="ECO:0000256" key="4">
    <source>
        <dbReference type="ARBA" id="ARBA00023040"/>
    </source>
</evidence>
<dbReference type="PRINTS" id="PR00237">
    <property type="entry name" value="GPCRRHODOPSN"/>
</dbReference>
<evidence type="ECO:0000256" key="3">
    <source>
        <dbReference type="ARBA" id="ARBA00022989"/>
    </source>
</evidence>
<dbReference type="GO" id="GO:0016020">
    <property type="term" value="C:membrane"/>
    <property type="evidence" value="ECO:0007669"/>
    <property type="project" value="UniProtKB-SubCell"/>
</dbReference>
<feature type="transmembrane region" description="Helical" evidence="8">
    <location>
        <begin position="187"/>
        <end position="207"/>
    </location>
</feature>
<dbReference type="InterPro" id="IPR050125">
    <property type="entry name" value="GPCR_opsins"/>
</dbReference>
<feature type="transmembrane region" description="Helical" evidence="8">
    <location>
        <begin position="266"/>
        <end position="295"/>
    </location>
</feature>
<gene>
    <name evidence="10" type="ORF">BJG266_LOCUS46225</name>
    <name evidence="11" type="ORF">QVE165_LOCUS63253</name>
</gene>
<evidence type="ECO:0000313" key="12">
    <source>
        <dbReference type="Proteomes" id="UP000663832"/>
    </source>
</evidence>
<dbReference type="Proteomes" id="UP000663832">
    <property type="component" value="Unassembled WGS sequence"/>
</dbReference>
<reference evidence="10" key="1">
    <citation type="submission" date="2021-02" db="EMBL/GenBank/DDBJ databases">
        <authorList>
            <person name="Nowell W R."/>
        </authorList>
    </citation>
    <scope>NUCLEOTIDE SEQUENCE</scope>
</reference>
<dbReference type="GO" id="GO:0004930">
    <property type="term" value="F:G protein-coupled receptor activity"/>
    <property type="evidence" value="ECO:0007669"/>
    <property type="project" value="UniProtKB-KW"/>
</dbReference>
<dbReference type="Gene3D" id="1.20.1070.10">
    <property type="entry name" value="Rhodopsin 7-helix transmembrane proteins"/>
    <property type="match status" value="1"/>
</dbReference>
<dbReference type="SUPFAM" id="SSF81321">
    <property type="entry name" value="Family A G protein-coupled receptor-like"/>
    <property type="match status" value="1"/>
</dbReference>
<dbReference type="OrthoDB" id="9996086at2759"/>
<feature type="domain" description="G-protein coupled receptors family 1 profile" evidence="9">
    <location>
        <begin position="36"/>
        <end position="323"/>
    </location>
</feature>
<evidence type="ECO:0000256" key="2">
    <source>
        <dbReference type="ARBA" id="ARBA00022692"/>
    </source>
</evidence>
<comment type="caution">
    <text evidence="10">The sequence shown here is derived from an EMBL/GenBank/DDBJ whole genome shotgun (WGS) entry which is preliminary data.</text>
</comment>
<accession>A0A815X1I6</accession>
<proteinExistence type="predicted"/>
<sequence length="344" mass="40117">MLSNITDVSLWPCLHQIHAVPIFAWNLPCILCRIGGTILLIISIFCFIFNIRYFIRCRKKPQQNALVLSLFLASSLILTVTIPGVLLQLFTCQRHCTDIYCRLEGFISYLSGTLCMLVYMLLSINRYILLCEHNQPLFCTYSAIICWILSIGWTLPPVFGYWTSYTPEGLGFHCSVDWNNHTLTSHFYIVLSFIGIYLIPLIILFIVNLRVNQIVRNIYSYQNMSSILPNVQQHSCCKEFDYDSNITIFFMRKAADRKRLRTQYRFIQAIIFLVSAYLFAWTPYSIIAILQIFHVKFIFQYGYFITLSAFTAKLSVILSPFVYLSIMNNRSLKELFFIKSKRTI</sequence>
<evidence type="ECO:0000256" key="8">
    <source>
        <dbReference type="SAM" id="Phobius"/>
    </source>
</evidence>
<evidence type="ECO:0000256" key="1">
    <source>
        <dbReference type="ARBA" id="ARBA00004141"/>
    </source>
</evidence>
<comment type="subcellular location">
    <subcellularLocation>
        <location evidence="1">Membrane</location>
        <topology evidence="1">Multi-pass membrane protein</topology>
    </subcellularLocation>
</comment>
<dbReference type="EMBL" id="CAJNOI010004681">
    <property type="protein sequence ID" value="CAF1550778.1"/>
    <property type="molecule type" value="Genomic_DNA"/>
</dbReference>
<dbReference type="InterPro" id="IPR017452">
    <property type="entry name" value="GPCR_Rhodpsn_7TM"/>
</dbReference>
<keyword evidence="4" id="KW-0297">G-protein coupled receptor</keyword>
<dbReference type="Proteomes" id="UP000663877">
    <property type="component" value="Unassembled WGS sequence"/>
</dbReference>
<feature type="transmembrane region" description="Helical" evidence="8">
    <location>
        <begin position="136"/>
        <end position="155"/>
    </location>
</feature>
<dbReference type="Pfam" id="PF00001">
    <property type="entry name" value="7tm_1"/>
    <property type="match status" value="1"/>
</dbReference>
<keyword evidence="2 8" id="KW-0812">Transmembrane</keyword>
<feature type="transmembrane region" description="Helical" evidence="8">
    <location>
        <begin position="34"/>
        <end position="53"/>
    </location>
</feature>
<feature type="transmembrane region" description="Helical" evidence="8">
    <location>
        <begin position="301"/>
        <end position="324"/>
    </location>
</feature>